<evidence type="ECO:0000259" key="5">
    <source>
        <dbReference type="Pfam" id="PF00447"/>
    </source>
</evidence>
<accession>A0A7K4TBJ2</accession>
<comment type="caution">
    <text evidence="6">The sequence shown here is derived from an EMBL/GenBank/DDBJ whole genome shotgun (WGS) entry which is preliminary data.</text>
</comment>
<feature type="non-terminal residue" evidence="6">
    <location>
        <position position="1"/>
    </location>
</feature>
<dbReference type="SUPFAM" id="SSF46785">
    <property type="entry name" value="Winged helix' DNA-binding domain"/>
    <property type="match status" value="1"/>
</dbReference>
<evidence type="ECO:0000256" key="4">
    <source>
        <dbReference type="ARBA" id="ARBA00023242"/>
    </source>
</evidence>
<dbReference type="Pfam" id="PF00447">
    <property type="entry name" value="HSF_DNA-bind"/>
    <property type="match status" value="1"/>
</dbReference>
<organism evidence="6 7">
    <name type="scientific">Burhinus bistriatus</name>
    <dbReference type="NCBI Taxonomy" id="240201"/>
    <lineage>
        <taxon>Eukaryota</taxon>
        <taxon>Metazoa</taxon>
        <taxon>Chordata</taxon>
        <taxon>Craniata</taxon>
        <taxon>Vertebrata</taxon>
        <taxon>Euteleostomi</taxon>
        <taxon>Archelosauria</taxon>
        <taxon>Archosauria</taxon>
        <taxon>Dinosauria</taxon>
        <taxon>Saurischia</taxon>
        <taxon>Theropoda</taxon>
        <taxon>Coelurosauria</taxon>
        <taxon>Aves</taxon>
        <taxon>Neognathae</taxon>
        <taxon>Neoaves</taxon>
        <taxon>Charadriiformes</taxon>
        <taxon>Burhinidae</taxon>
        <taxon>Burhinus</taxon>
    </lineage>
</organism>
<comment type="subcellular location">
    <subcellularLocation>
        <location evidence="1">Nucleus</location>
    </subcellularLocation>
</comment>
<dbReference type="GO" id="GO:0043565">
    <property type="term" value="F:sequence-specific DNA binding"/>
    <property type="evidence" value="ECO:0007669"/>
    <property type="project" value="InterPro"/>
</dbReference>
<feature type="non-terminal residue" evidence="6">
    <location>
        <position position="116"/>
    </location>
</feature>
<keyword evidence="4" id="KW-0539">Nucleus</keyword>
<feature type="domain" description="HSF-type DNA-binding" evidence="5">
    <location>
        <begin position="2"/>
        <end position="115"/>
    </location>
</feature>
<keyword evidence="7" id="KW-1185">Reference proteome</keyword>
<dbReference type="Proteomes" id="UP000574691">
    <property type="component" value="Unassembled WGS sequence"/>
</dbReference>
<comment type="similarity">
    <text evidence="2">Belongs to the HSF family.</text>
</comment>
<evidence type="ECO:0000256" key="2">
    <source>
        <dbReference type="ARBA" id="ARBA00006403"/>
    </source>
</evidence>
<evidence type="ECO:0000256" key="1">
    <source>
        <dbReference type="ARBA" id="ARBA00004123"/>
    </source>
</evidence>
<evidence type="ECO:0000256" key="3">
    <source>
        <dbReference type="ARBA" id="ARBA00023125"/>
    </source>
</evidence>
<evidence type="ECO:0000313" key="6">
    <source>
        <dbReference type="EMBL" id="NWQ95485.1"/>
    </source>
</evidence>
<dbReference type="AlphaFoldDB" id="A0A7K4TBJ2"/>
<dbReference type="InterPro" id="IPR036388">
    <property type="entry name" value="WH-like_DNA-bd_sf"/>
</dbReference>
<dbReference type="GO" id="GO:0005634">
    <property type="term" value="C:nucleus"/>
    <property type="evidence" value="ECO:0007669"/>
    <property type="project" value="UniProtKB-SubCell"/>
</dbReference>
<dbReference type="InterPro" id="IPR000232">
    <property type="entry name" value="HSF_DNA-bd"/>
</dbReference>
<evidence type="ECO:0000313" key="7">
    <source>
        <dbReference type="Proteomes" id="UP000574691"/>
    </source>
</evidence>
<dbReference type="EMBL" id="VYXH01009678">
    <property type="protein sequence ID" value="NWQ95485.1"/>
    <property type="molecule type" value="Genomic_DNA"/>
</dbReference>
<sequence>TFPKKPWRIVQSHWFQSIWWVNDGISVAIDEEPFKKNVIARREPHSFFVTDIMKSFLHQFHLYTFTKVQRGSKTSDLLDEFLAEAAAAAFADSKLLFYNPSFKRDDPHLLERCKQR</sequence>
<reference evidence="6 7" key="1">
    <citation type="submission" date="2019-09" db="EMBL/GenBank/DDBJ databases">
        <title>Bird 10,000 Genomes (B10K) Project - Family phase.</title>
        <authorList>
            <person name="Zhang G."/>
        </authorList>
    </citation>
    <scope>NUCLEOTIDE SEQUENCE [LARGE SCALE GENOMIC DNA]</scope>
    <source>
        <strain evidence="6">B10K-DU-001-64</strain>
        <tissue evidence="6">Muscle</tissue>
    </source>
</reference>
<proteinExistence type="inferred from homology"/>
<dbReference type="Gene3D" id="1.10.10.10">
    <property type="entry name" value="Winged helix-like DNA-binding domain superfamily/Winged helix DNA-binding domain"/>
    <property type="match status" value="1"/>
</dbReference>
<keyword evidence="3" id="KW-0238">DNA-binding</keyword>
<name>A0A7K4TBJ2_9CHAR</name>
<dbReference type="GO" id="GO:0003700">
    <property type="term" value="F:DNA-binding transcription factor activity"/>
    <property type="evidence" value="ECO:0007669"/>
    <property type="project" value="InterPro"/>
</dbReference>
<dbReference type="InterPro" id="IPR036390">
    <property type="entry name" value="WH_DNA-bd_sf"/>
</dbReference>
<protein>
    <submittedName>
        <fullName evidence="6">HSFY1 protein</fullName>
    </submittedName>
</protein>
<gene>
    <name evidence="6" type="primary">Hsfy1_1</name>
    <name evidence="6" type="ORF">BURBIS_R14783</name>
</gene>